<evidence type="ECO:0000313" key="3">
    <source>
        <dbReference type="Proteomes" id="UP001165065"/>
    </source>
</evidence>
<evidence type="ECO:0000256" key="1">
    <source>
        <dbReference type="SAM" id="MobiDB-lite"/>
    </source>
</evidence>
<feature type="region of interest" description="Disordered" evidence="1">
    <location>
        <begin position="493"/>
        <end position="541"/>
    </location>
</feature>
<feature type="region of interest" description="Disordered" evidence="1">
    <location>
        <begin position="353"/>
        <end position="389"/>
    </location>
</feature>
<name>A0A9W7GHL4_9STRA</name>
<gene>
    <name evidence="2" type="ORF">TrCOL_g13594</name>
</gene>
<evidence type="ECO:0000313" key="2">
    <source>
        <dbReference type="EMBL" id="GMI46051.1"/>
    </source>
</evidence>
<feature type="compositionally biased region" description="Low complexity" evidence="1">
    <location>
        <begin position="119"/>
        <end position="144"/>
    </location>
</feature>
<feature type="region of interest" description="Disordered" evidence="1">
    <location>
        <begin position="119"/>
        <end position="160"/>
    </location>
</feature>
<proteinExistence type="predicted"/>
<keyword evidence="3" id="KW-1185">Reference proteome</keyword>
<organism evidence="2 3">
    <name type="scientific">Triparma columacea</name>
    <dbReference type="NCBI Taxonomy" id="722753"/>
    <lineage>
        <taxon>Eukaryota</taxon>
        <taxon>Sar</taxon>
        <taxon>Stramenopiles</taxon>
        <taxon>Ochrophyta</taxon>
        <taxon>Bolidophyceae</taxon>
        <taxon>Parmales</taxon>
        <taxon>Triparmaceae</taxon>
        <taxon>Triparma</taxon>
    </lineage>
</organism>
<feature type="compositionally biased region" description="Polar residues" evidence="1">
    <location>
        <begin position="1"/>
        <end position="12"/>
    </location>
</feature>
<feature type="region of interest" description="Disordered" evidence="1">
    <location>
        <begin position="1"/>
        <end position="22"/>
    </location>
</feature>
<dbReference type="EMBL" id="BRYA01000277">
    <property type="protein sequence ID" value="GMI46051.1"/>
    <property type="molecule type" value="Genomic_DNA"/>
</dbReference>
<feature type="compositionally biased region" description="Basic and acidic residues" evidence="1">
    <location>
        <begin position="367"/>
        <end position="389"/>
    </location>
</feature>
<feature type="compositionally biased region" description="Low complexity" evidence="1">
    <location>
        <begin position="506"/>
        <end position="521"/>
    </location>
</feature>
<comment type="caution">
    <text evidence="2">The sequence shown here is derived from an EMBL/GenBank/DDBJ whole genome shotgun (WGS) entry which is preliminary data.</text>
</comment>
<sequence>MENDESSSNASSPAEMGPSMLIEDIPNDDFVLADESIVNTLFEAVGSLDSPLFSEGADCGLGSGVFSKPAAPAEVPPQEIMYSHASATKVMPPVADLDEPVPASPAPTINYEALFSSGRNSSKSYKSRMNNTSTTRRRTFSNSNANMIDPPPVPNSNSLQNMSLFSPSDMSLLKALDSDDDEGESNQAMATEDFYIRPSQLPLNLPDFEVPNTPTLNSFTPNSSFFMPEIETLTAVSSAAFPPPPNSLLTAASMANQYAFPTTTAEYMSQNTFFPPKAISTMTSTSGMVRDDLKMSLARGSPLPPPSSVPVVNPNPASPPPIGVVTSSLPGVTIPYKSSNNRRDVLPLVSSFDAIEENDNPPANTSGEKKDKKALASEAYERKKERAKQGRIKLNESIEQLSLSISNTHATSVGHLKASEQLSHALSDLTLASLASPVMGQANRIMEVSSRAKKWDRPTFIGIAAELISSLNDQCDNLYHEYYNLKHHQKYLQSNKAPPTTPPPATSNFNSSSNSNANSNSLKRQRTELEASPNSKPPTPSGSFTLIMSSVAAFQHVAYFLTPVCLAKMRTLGRTFRYAAPLLSDSTYRQLSISRFGSKIKTSSVARLSTPWVDKYRLLVSRNTPPTSLVFPQQIGSSISPPSQMRMPSAWVSLVERSNGETNRAVLQENKKYKALPIVLLRVLIQNTTAQVVTLNDQLVSVDSNCASIPSFVEVRSDPRLTKVYKDLSGKLFKTVGHENSVTLRMFESVIMEVNVHCQHCPTETKFLHYAKRMSLTVGVDGIPTALDITFLPTKLRKKSR</sequence>
<reference evidence="3" key="1">
    <citation type="journal article" date="2023" name="Commun. Biol.">
        <title>Genome analysis of Parmales, the sister group of diatoms, reveals the evolutionary specialization of diatoms from phago-mixotrophs to photoautotrophs.</title>
        <authorList>
            <person name="Ban H."/>
            <person name="Sato S."/>
            <person name="Yoshikawa S."/>
            <person name="Yamada K."/>
            <person name="Nakamura Y."/>
            <person name="Ichinomiya M."/>
            <person name="Sato N."/>
            <person name="Blanc-Mathieu R."/>
            <person name="Endo H."/>
            <person name="Kuwata A."/>
            <person name="Ogata H."/>
        </authorList>
    </citation>
    <scope>NUCLEOTIDE SEQUENCE [LARGE SCALE GENOMIC DNA]</scope>
</reference>
<accession>A0A9W7GHL4</accession>
<dbReference type="AlphaFoldDB" id="A0A9W7GHL4"/>
<dbReference type="OrthoDB" id="46518at2759"/>
<dbReference type="Proteomes" id="UP001165065">
    <property type="component" value="Unassembled WGS sequence"/>
</dbReference>
<protein>
    <submittedName>
        <fullName evidence="2">Uncharacterized protein</fullName>
    </submittedName>
</protein>